<evidence type="ECO:0000313" key="3">
    <source>
        <dbReference type="Proteomes" id="UP000265703"/>
    </source>
</evidence>
<evidence type="ECO:0000256" key="1">
    <source>
        <dbReference type="SAM" id="MobiDB-lite"/>
    </source>
</evidence>
<dbReference type="Proteomes" id="UP000265703">
    <property type="component" value="Unassembled WGS sequence"/>
</dbReference>
<proteinExistence type="predicted"/>
<reference evidence="2 3" key="1">
    <citation type="submission" date="2018-06" db="EMBL/GenBank/DDBJ databases">
        <title>Comparative genomics reveals the genomic features of Rhizophagus irregularis, R. cerebriforme, R. diaphanum and Gigaspora rosea, and their symbiotic lifestyle signature.</title>
        <authorList>
            <person name="Morin E."/>
            <person name="San Clemente H."/>
            <person name="Chen E.C.H."/>
            <person name="De La Providencia I."/>
            <person name="Hainaut M."/>
            <person name="Kuo A."/>
            <person name="Kohler A."/>
            <person name="Murat C."/>
            <person name="Tang N."/>
            <person name="Roy S."/>
            <person name="Loubradou J."/>
            <person name="Henrissat B."/>
            <person name="Grigoriev I.V."/>
            <person name="Corradi N."/>
            <person name="Roux C."/>
            <person name="Martin F.M."/>
        </authorList>
    </citation>
    <scope>NUCLEOTIDE SEQUENCE [LARGE SCALE GENOMIC DNA]</scope>
    <source>
        <strain evidence="2 3">DAOM 227022</strain>
    </source>
</reference>
<protein>
    <submittedName>
        <fullName evidence="2">Uncharacterized protein</fullName>
    </submittedName>
</protein>
<dbReference type="EMBL" id="QKYT01000048">
    <property type="protein sequence ID" value="RIA96196.1"/>
    <property type="molecule type" value="Genomic_DNA"/>
</dbReference>
<organism evidence="2 3">
    <name type="scientific">Glomus cerebriforme</name>
    <dbReference type="NCBI Taxonomy" id="658196"/>
    <lineage>
        <taxon>Eukaryota</taxon>
        <taxon>Fungi</taxon>
        <taxon>Fungi incertae sedis</taxon>
        <taxon>Mucoromycota</taxon>
        <taxon>Glomeromycotina</taxon>
        <taxon>Glomeromycetes</taxon>
        <taxon>Glomerales</taxon>
        <taxon>Glomeraceae</taxon>
        <taxon>Glomus</taxon>
    </lineage>
</organism>
<keyword evidence="3" id="KW-1185">Reference proteome</keyword>
<name>A0A397TH12_9GLOM</name>
<feature type="compositionally biased region" description="Basic and acidic residues" evidence="1">
    <location>
        <begin position="51"/>
        <end position="73"/>
    </location>
</feature>
<feature type="region of interest" description="Disordered" evidence="1">
    <location>
        <begin position="48"/>
        <end position="73"/>
    </location>
</feature>
<comment type="caution">
    <text evidence="2">The sequence shown here is derived from an EMBL/GenBank/DDBJ whole genome shotgun (WGS) entry which is preliminary data.</text>
</comment>
<gene>
    <name evidence="2" type="ORF">C1645_815639</name>
</gene>
<accession>A0A397TH12</accession>
<dbReference type="AlphaFoldDB" id="A0A397TH12"/>
<sequence length="73" mass="8638">MIKTTDNIVNNYLYLIDKEKEDFLKERMNLLNKKLMYSNLHRISKDEDELDKVLGKNSDDSDKENTEKGDKAK</sequence>
<evidence type="ECO:0000313" key="2">
    <source>
        <dbReference type="EMBL" id="RIA96196.1"/>
    </source>
</evidence>